<evidence type="ECO:0000259" key="3">
    <source>
        <dbReference type="SMART" id="SM00385"/>
    </source>
</evidence>
<dbReference type="GO" id="GO:0016239">
    <property type="term" value="P:positive regulation of macroautophagy"/>
    <property type="evidence" value="ECO:0007669"/>
    <property type="project" value="EnsemblFungi"/>
</dbReference>
<proteinExistence type="inferred from homology"/>
<dbReference type="GO" id="GO:0005634">
    <property type="term" value="C:nucleus"/>
    <property type="evidence" value="ECO:0007669"/>
    <property type="project" value="EnsemblFungi"/>
</dbReference>
<dbReference type="InterPro" id="IPR036915">
    <property type="entry name" value="Cyclin-like_sf"/>
</dbReference>
<dbReference type="SUPFAM" id="SSF47954">
    <property type="entry name" value="Cyclin-like"/>
    <property type="match status" value="1"/>
</dbReference>
<keyword evidence="1" id="KW-0195">Cyclin</keyword>
<dbReference type="InterPro" id="IPR013922">
    <property type="entry name" value="Cyclin_PHO80-like"/>
</dbReference>
<gene>
    <name evidence="4" type="ORF">PICMEDRAFT_14625</name>
</gene>
<dbReference type="GO" id="GO:0051726">
    <property type="term" value="P:regulation of cell cycle"/>
    <property type="evidence" value="ECO:0007669"/>
    <property type="project" value="InterPro"/>
</dbReference>
<feature type="domain" description="Cyclin-like" evidence="3">
    <location>
        <begin position="63"/>
        <end position="151"/>
    </location>
</feature>
<dbReference type="GO" id="GO:0032878">
    <property type="term" value="P:regulation of establishment or maintenance of cell polarity"/>
    <property type="evidence" value="ECO:0007669"/>
    <property type="project" value="EnsemblFungi"/>
</dbReference>
<dbReference type="GO" id="GO:0031106">
    <property type="term" value="P:septin ring organization"/>
    <property type="evidence" value="ECO:0007669"/>
    <property type="project" value="EnsemblFungi"/>
</dbReference>
<evidence type="ECO:0000256" key="1">
    <source>
        <dbReference type="RuleBase" id="RU000383"/>
    </source>
</evidence>
<dbReference type="InterPro" id="IPR013763">
    <property type="entry name" value="Cyclin-like_dom"/>
</dbReference>
<dbReference type="GeneID" id="30177145"/>
<evidence type="ECO:0000256" key="2">
    <source>
        <dbReference type="SAM" id="MobiDB-lite"/>
    </source>
</evidence>
<sequence>MSESEAMKIFLRSPVTQDMIHHLVTVTLQILPCESAKTITEALPSPPNSPPVLKTKPLPSLMTFITKLVRYTNVYTGTLMATIVYMNRLKKKLPKDAKGLPCTRHRIFLACLIISSKNFNDSSPKNKHWAKYTDGLFRREDVNLMERQLLMLLDWDIQIDNAQLVHAWKRFLDPIRSDLKKESRIRNNISKGMLVGSTQTIVVPQEVDSSSSNSMLSASNSMSSIHSRASSVSTSTSSIYSTHSRSSSVSSVASSTYQSNNIAQPNMLKNASQFPGGLDKHMGNLYTNHSNNNSNSNININNNTNKNNNQQLSQALKSLSANTPLSNYLKSVAMKEEQELNDLIKEYCGY</sequence>
<feature type="region of interest" description="Disordered" evidence="2">
    <location>
        <begin position="288"/>
        <end position="308"/>
    </location>
</feature>
<dbReference type="PIRSF" id="PIRSF016511">
    <property type="entry name" value="Cyclin_Pcl"/>
    <property type="match status" value="1"/>
</dbReference>
<dbReference type="EMBL" id="KV454001">
    <property type="protein sequence ID" value="ODQ49147.1"/>
    <property type="molecule type" value="Genomic_DNA"/>
</dbReference>
<accession>A0A1E3NSL7</accession>
<dbReference type="STRING" id="763406.A0A1E3NSL7"/>
<dbReference type="AlphaFoldDB" id="A0A1E3NSL7"/>
<protein>
    <recommendedName>
        <fullName evidence="3">Cyclin-like domain-containing protein</fullName>
    </recommendedName>
</protein>
<dbReference type="PANTHER" id="PTHR15615:SF114">
    <property type="entry name" value="PHO85 CYCLIN-1"/>
    <property type="match status" value="1"/>
</dbReference>
<reference evidence="4 5" key="1">
    <citation type="journal article" date="2016" name="Proc. Natl. Acad. Sci. U.S.A.">
        <title>Comparative genomics of biotechnologically important yeasts.</title>
        <authorList>
            <person name="Riley R."/>
            <person name="Haridas S."/>
            <person name="Wolfe K.H."/>
            <person name="Lopes M.R."/>
            <person name="Hittinger C.T."/>
            <person name="Goeker M."/>
            <person name="Salamov A.A."/>
            <person name="Wisecaver J.H."/>
            <person name="Long T.M."/>
            <person name="Calvey C.H."/>
            <person name="Aerts A.L."/>
            <person name="Barry K.W."/>
            <person name="Choi C."/>
            <person name="Clum A."/>
            <person name="Coughlan A.Y."/>
            <person name="Deshpande S."/>
            <person name="Douglass A.P."/>
            <person name="Hanson S.J."/>
            <person name="Klenk H.-P."/>
            <person name="LaButti K.M."/>
            <person name="Lapidus A."/>
            <person name="Lindquist E.A."/>
            <person name="Lipzen A.M."/>
            <person name="Meier-Kolthoff J.P."/>
            <person name="Ohm R.A."/>
            <person name="Otillar R.P."/>
            <person name="Pangilinan J.L."/>
            <person name="Peng Y."/>
            <person name="Rokas A."/>
            <person name="Rosa C.A."/>
            <person name="Scheuner C."/>
            <person name="Sibirny A.A."/>
            <person name="Slot J.C."/>
            <person name="Stielow J.B."/>
            <person name="Sun H."/>
            <person name="Kurtzman C.P."/>
            <person name="Blackwell M."/>
            <person name="Grigoriev I.V."/>
            <person name="Jeffries T.W."/>
        </authorList>
    </citation>
    <scope>NUCLEOTIDE SEQUENCE [LARGE SCALE GENOMIC DNA]</scope>
    <source>
        <strain evidence="4 5">NRRL Y-2026</strain>
    </source>
</reference>
<dbReference type="SMART" id="SM00385">
    <property type="entry name" value="CYCLIN"/>
    <property type="match status" value="1"/>
</dbReference>
<dbReference type="GO" id="GO:0016538">
    <property type="term" value="F:cyclin-dependent protein serine/threonine kinase regulator activity"/>
    <property type="evidence" value="ECO:0007669"/>
    <property type="project" value="EnsemblFungi"/>
</dbReference>
<evidence type="ECO:0000313" key="4">
    <source>
        <dbReference type="EMBL" id="ODQ49147.1"/>
    </source>
</evidence>
<dbReference type="CDD" id="cd20557">
    <property type="entry name" value="CYCLIN_ScPCL1-like"/>
    <property type="match status" value="1"/>
</dbReference>
<dbReference type="OrthoDB" id="10250320at2759"/>
<evidence type="ECO:0000313" key="5">
    <source>
        <dbReference type="Proteomes" id="UP000094455"/>
    </source>
</evidence>
<dbReference type="Pfam" id="PF00134">
    <property type="entry name" value="Cyclin_N"/>
    <property type="match status" value="1"/>
</dbReference>
<comment type="similarity">
    <text evidence="1">Belongs to the cyclin family.</text>
</comment>
<dbReference type="Proteomes" id="UP000094455">
    <property type="component" value="Unassembled WGS sequence"/>
</dbReference>
<dbReference type="GO" id="GO:0000131">
    <property type="term" value="C:incipient cellular bud site"/>
    <property type="evidence" value="ECO:0007669"/>
    <property type="project" value="EnsemblFungi"/>
</dbReference>
<dbReference type="GO" id="GO:0019901">
    <property type="term" value="F:protein kinase binding"/>
    <property type="evidence" value="ECO:0007669"/>
    <property type="project" value="InterPro"/>
</dbReference>
<organism evidence="4 5">
    <name type="scientific">Pichia membranifaciens NRRL Y-2026</name>
    <dbReference type="NCBI Taxonomy" id="763406"/>
    <lineage>
        <taxon>Eukaryota</taxon>
        <taxon>Fungi</taxon>
        <taxon>Dikarya</taxon>
        <taxon>Ascomycota</taxon>
        <taxon>Saccharomycotina</taxon>
        <taxon>Pichiomycetes</taxon>
        <taxon>Pichiales</taxon>
        <taxon>Pichiaceae</taxon>
        <taxon>Pichia</taxon>
    </lineage>
</organism>
<dbReference type="InterPro" id="IPR006671">
    <property type="entry name" value="Cyclin_N"/>
</dbReference>
<dbReference type="InterPro" id="IPR012104">
    <property type="entry name" value="PHO85_cyclin_1/2/9"/>
</dbReference>
<dbReference type="GO" id="GO:0051302">
    <property type="term" value="P:regulation of cell division"/>
    <property type="evidence" value="ECO:0007669"/>
    <property type="project" value="EnsemblFungi"/>
</dbReference>
<dbReference type="RefSeq" id="XP_019020260.1">
    <property type="nucleotide sequence ID" value="XM_019160458.1"/>
</dbReference>
<dbReference type="Gene3D" id="1.10.472.10">
    <property type="entry name" value="Cyclin-like"/>
    <property type="match status" value="1"/>
</dbReference>
<keyword evidence="5" id="KW-1185">Reference proteome</keyword>
<name>A0A1E3NSL7_9ASCO</name>
<dbReference type="PANTHER" id="PTHR15615">
    <property type="match status" value="1"/>
</dbReference>
<dbReference type="GO" id="GO:0000307">
    <property type="term" value="C:cyclin-dependent protein kinase holoenzyme complex"/>
    <property type="evidence" value="ECO:0007669"/>
    <property type="project" value="EnsemblFungi"/>
</dbReference>